<organism evidence="2">
    <name type="scientific">Anguilla anguilla</name>
    <name type="common">European freshwater eel</name>
    <name type="synonym">Muraena anguilla</name>
    <dbReference type="NCBI Taxonomy" id="7936"/>
    <lineage>
        <taxon>Eukaryota</taxon>
        <taxon>Metazoa</taxon>
        <taxon>Chordata</taxon>
        <taxon>Craniata</taxon>
        <taxon>Vertebrata</taxon>
        <taxon>Euteleostomi</taxon>
        <taxon>Actinopterygii</taxon>
        <taxon>Neopterygii</taxon>
        <taxon>Teleostei</taxon>
        <taxon>Anguilliformes</taxon>
        <taxon>Anguillidae</taxon>
        <taxon>Anguilla</taxon>
    </lineage>
</organism>
<dbReference type="EMBL" id="GBXM01007846">
    <property type="protein sequence ID" value="JAI00732.1"/>
    <property type="molecule type" value="Transcribed_RNA"/>
</dbReference>
<reference evidence="2" key="1">
    <citation type="submission" date="2014-11" db="EMBL/GenBank/DDBJ databases">
        <authorList>
            <person name="Amaro Gonzalez C."/>
        </authorList>
    </citation>
    <scope>NUCLEOTIDE SEQUENCE</scope>
</reference>
<protein>
    <submittedName>
        <fullName evidence="2">Uncharacterized protein</fullName>
    </submittedName>
</protein>
<feature type="compositionally biased region" description="Low complexity" evidence="1">
    <location>
        <begin position="70"/>
        <end position="80"/>
    </location>
</feature>
<sequence>MDAPRILIMVVAEGHPEGTVAMEDEVEASPPAHDAGGAAGREVGVVHAVAHATADHGPGPTPGHDRAPSRARPAGASLNPRPGPGPNRSPSPNPAPGAAHHLPIEHQSPDQDRRASPSHQRRKALRPN</sequence>
<feature type="compositionally biased region" description="Pro residues" evidence="1">
    <location>
        <begin position="81"/>
        <end position="95"/>
    </location>
</feature>
<name>A0A0E9XE73_ANGAN</name>
<evidence type="ECO:0000313" key="2">
    <source>
        <dbReference type="EMBL" id="JAI00732.1"/>
    </source>
</evidence>
<reference evidence="2" key="2">
    <citation type="journal article" date="2015" name="Fish Shellfish Immunol.">
        <title>Early steps in the European eel (Anguilla anguilla)-Vibrio vulnificus interaction in the gills: Role of the RtxA13 toxin.</title>
        <authorList>
            <person name="Callol A."/>
            <person name="Pajuelo D."/>
            <person name="Ebbesson L."/>
            <person name="Teles M."/>
            <person name="MacKenzie S."/>
            <person name="Amaro C."/>
        </authorList>
    </citation>
    <scope>NUCLEOTIDE SEQUENCE</scope>
</reference>
<accession>A0A0E9XE73</accession>
<feature type="compositionally biased region" description="Basic residues" evidence="1">
    <location>
        <begin position="119"/>
        <end position="128"/>
    </location>
</feature>
<dbReference type="AlphaFoldDB" id="A0A0E9XE73"/>
<evidence type="ECO:0000256" key="1">
    <source>
        <dbReference type="SAM" id="MobiDB-lite"/>
    </source>
</evidence>
<feature type="compositionally biased region" description="Low complexity" evidence="1">
    <location>
        <begin position="40"/>
        <end position="57"/>
    </location>
</feature>
<proteinExistence type="predicted"/>
<feature type="compositionally biased region" description="Basic and acidic residues" evidence="1">
    <location>
        <begin position="102"/>
        <end position="115"/>
    </location>
</feature>
<feature type="region of interest" description="Disordered" evidence="1">
    <location>
        <begin position="14"/>
        <end position="128"/>
    </location>
</feature>